<proteinExistence type="predicted"/>
<reference evidence="1 2" key="1">
    <citation type="journal article" date="2011" name="J. Bacteriol.">
        <title>Genome sequence of the 1,4-dioxane-degrading Pseudonocardia dioxanivorans strain CB1190.</title>
        <authorList>
            <person name="Sales C.M."/>
            <person name="Mahendra S."/>
            <person name="Grostern A."/>
            <person name="Parales R.E."/>
            <person name="Goodwin L.A."/>
            <person name="Woyke T."/>
            <person name="Nolan M."/>
            <person name="Lapidus A."/>
            <person name="Chertkov O."/>
            <person name="Ovchinnikova G."/>
            <person name="Sczyrba A."/>
            <person name="Alvarez-Cohen L."/>
        </authorList>
    </citation>
    <scope>NUCLEOTIDE SEQUENCE [LARGE SCALE GENOMIC DNA]</scope>
    <source>
        <strain evidence="2">ATCC 55486 / DSM 44775 / JCM 13855 / CB1190</strain>
    </source>
</reference>
<keyword evidence="2" id="KW-1185">Reference proteome</keyword>
<gene>
    <name evidence="1" type="ordered locus">Psed_6580</name>
</gene>
<organism evidence="1 2">
    <name type="scientific">Pseudonocardia dioxanivorans (strain ATCC 55486 / DSM 44775 / JCM 13855 / CB1190)</name>
    <dbReference type="NCBI Taxonomy" id="675635"/>
    <lineage>
        <taxon>Bacteria</taxon>
        <taxon>Bacillati</taxon>
        <taxon>Actinomycetota</taxon>
        <taxon>Actinomycetes</taxon>
        <taxon>Pseudonocardiales</taxon>
        <taxon>Pseudonocardiaceae</taxon>
        <taxon>Pseudonocardia</taxon>
    </lineage>
</organism>
<accession>F4CWH6</accession>
<name>F4CWH6_PSEUX</name>
<evidence type="ECO:0000313" key="1">
    <source>
        <dbReference type="EMBL" id="AEA28668.1"/>
    </source>
</evidence>
<dbReference type="AlphaFoldDB" id="F4CWH6"/>
<dbReference type="KEGG" id="pdx:Psed_6580"/>
<protein>
    <submittedName>
        <fullName evidence="1">Uncharacterized protein</fullName>
    </submittedName>
</protein>
<dbReference type="STRING" id="675635.Psed_6580"/>
<dbReference type="EMBL" id="CP002593">
    <property type="protein sequence ID" value="AEA28668.1"/>
    <property type="molecule type" value="Genomic_DNA"/>
</dbReference>
<sequence length="166" mass="17349">MTGRLLRLVLADRRRFVLVGVLPAVVLTVLAVVVSRSDRLAGPDVAPPSVAPQVVATAPAPLGGGPVVVATRFAQYWVDTADPAGWLDRLRPLATDEFGGVVLPRADPAAVPATRVTGPARELPADTGAAIVLVPLDTMTLRVELVDTGRGWRVSDAARADPAPDR</sequence>
<evidence type="ECO:0000313" key="2">
    <source>
        <dbReference type="Proteomes" id="UP000007809"/>
    </source>
</evidence>
<dbReference type="HOGENOM" id="CLU_1601322_0_0_11"/>
<dbReference type="Proteomes" id="UP000007809">
    <property type="component" value="Chromosome"/>
</dbReference>
<dbReference type="OrthoDB" id="3372944at2"/>
<dbReference type="RefSeq" id="WP_013678550.1">
    <property type="nucleotide sequence ID" value="NC_015312.1"/>
</dbReference>